<proteinExistence type="predicted"/>
<feature type="domain" description="Tail specific protease" evidence="1">
    <location>
        <begin position="262"/>
        <end position="471"/>
    </location>
</feature>
<dbReference type="PANTHER" id="PTHR32060:SF22">
    <property type="entry name" value="CARBOXYL-TERMINAL-PROCESSING PEPTIDASE 3, CHLOROPLASTIC"/>
    <property type="match status" value="1"/>
</dbReference>
<reference evidence="2 3" key="1">
    <citation type="submission" date="2021-03" db="EMBL/GenBank/DDBJ databases">
        <title>Fibrella sp. HMF5036 genome sequencing and assembly.</title>
        <authorList>
            <person name="Kang H."/>
            <person name="Kim H."/>
            <person name="Bae S."/>
            <person name="Joh K."/>
        </authorList>
    </citation>
    <scope>NUCLEOTIDE SEQUENCE [LARGE SCALE GENOMIC DNA]</scope>
    <source>
        <strain evidence="2 3">HMF5036</strain>
    </source>
</reference>
<evidence type="ECO:0000259" key="1">
    <source>
        <dbReference type="Pfam" id="PF03572"/>
    </source>
</evidence>
<dbReference type="Proteomes" id="UP000664795">
    <property type="component" value="Unassembled WGS sequence"/>
</dbReference>
<accession>A0A939G8I7</accession>
<sequence>MTVFSRATRLMLVCWGLLLTLIVPLSTAAQPLTPDQAHDDLLYLRRQLRAYHPGLGHYTPEQRMEQVFDSLYNRVDAPIDYLPFFRHLSPYLNALKDGHTNLNHRKGFINRYTRYVPFYIRQVDGDYFISHNASEDSTLRRGTQLVSIDGQTVADIHQALLEGDRSGSDGDNVSGRQQWSLTQFADYYACWFGSRDSITVQYRPARADGTVDAVLHEKRLACPTVARFREKLWQRYPTDFGPKSESRQPNLGLRIVDSLSGTAVLRVSSFSNPRGFDPFGWGFRKRLKRAFRQVKEAGIDNLIVDMQDNGGGAVINSARLLQFWMPAPFRIMAREEMKLAARPQLITRWNPLSVLDFKLRYKKDGRGGFISRMANRQYRPIGRLAFRGNLYLLMNGSSFSAATSVLAKTLDAGKGTFVGEACGGAYWGDFAGQFNYITLPHSRIQVRVPLKKLTHAVDADHANGFTVEPDFTVTRSYTDLLTNRNFALDYALKLIRQQVTAVRIGDGGNVQ</sequence>
<comment type="caution">
    <text evidence="2">The sequence shown here is derived from an EMBL/GenBank/DDBJ whole genome shotgun (WGS) entry which is preliminary data.</text>
</comment>
<dbReference type="Gene3D" id="3.90.226.10">
    <property type="entry name" value="2-enoyl-CoA Hydratase, Chain A, domain 1"/>
    <property type="match status" value="1"/>
</dbReference>
<dbReference type="InterPro" id="IPR029045">
    <property type="entry name" value="ClpP/crotonase-like_dom_sf"/>
</dbReference>
<evidence type="ECO:0000313" key="2">
    <source>
        <dbReference type="EMBL" id="MBO0932945.1"/>
    </source>
</evidence>
<dbReference type="PANTHER" id="PTHR32060">
    <property type="entry name" value="TAIL-SPECIFIC PROTEASE"/>
    <property type="match status" value="1"/>
</dbReference>
<dbReference type="Pfam" id="PF03572">
    <property type="entry name" value="Peptidase_S41"/>
    <property type="match status" value="1"/>
</dbReference>
<organism evidence="2 3">
    <name type="scientific">Fibrella aquatilis</name>
    <dbReference type="NCBI Taxonomy" id="2817059"/>
    <lineage>
        <taxon>Bacteria</taxon>
        <taxon>Pseudomonadati</taxon>
        <taxon>Bacteroidota</taxon>
        <taxon>Cytophagia</taxon>
        <taxon>Cytophagales</taxon>
        <taxon>Spirosomataceae</taxon>
        <taxon>Fibrella</taxon>
    </lineage>
</organism>
<name>A0A939G8I7_9BACT</name>
<dbReference type="GO" id="GO:0006508">
    <property type="term" value="P:proteolysis"/>
    <property type="evidence" value="ECO:0007669"/>
    <property type="project" value="InterPro"/>
</dbReference>
<dbReference type="InterPro" id="IPR005151">
    <property type="entry name" value="Tail-specific_protease"/>
</dbReference>
<gene>
    <name evidence="2" type="ORF">J2I48_18190</name>
</gene>
<protein>
    <submittedName>
        <fullName evidence="2">Peptidase S41</fullName>
    </submittedName>
</protein>
<dbReference type="SUPFAM" id="SSF52096">
    <property type="entry name" value="ClpP/crotonase"/>
    <property type="match status" value="1"/>
</dbReference>
<dbReference type="AlphaFoldDB" id="A0A939G8I7"/>
<keyword evidence="3" id="KW-1185">Reference proteome</keyword>
<dbReference type="EMBL" id="JAFMYU010000015">
    <property type="protein sequence ID" value="MBO0932945.1"/>
    <property type="molecule type" value="Genomic_DNA"/>
</dbReference>
<dbReference type="GO" id="GO:0008236">
    <property type="term" value="F:serine-type peptidase activity"/>
    <property type="evidence" value="ECO:0007669"/>
    <property type="project" value="InterPro"/>
</dbReference>
<evidence type="ECO:0000313" key="3">
    <source>
        <dbReference type="Proteomes" id="UP000664795"/>
    </source>
</evidence>
<dbReference type="GO" id="GO:0004175">
    <property type="term" value="F:endopeptidase activity"/>
    <property type="evidence" value="ECO:0007669"/>
    <property type="project" value="TreeGrafter"/>
</dbReference>